<keyword evidence="3" id="KW-0547">Nucleotide-binding</keyword>
<keyword evidence="2 8" id="KW-0808">Transferase</keyword>
<dbReference type="GO" id="GO:0004370">
    <property type="term" value="F:glycerol kinase activity"/>
    <property type="evidence" value="ECO:0007669"/>
    <property type="project" value="UniProtKB-EC"/>
</dbReference>
<dbReference type="SUPFAM" id="SSF53067">
    <property type="entry name" value="Actin-like ATPase domain"/>
    <property type="match status" value="2"/>
</dbReference>
<dbReference type="InterPro" id="IPR000577">
    <property type="entry name" value="Carb_kinase_FGGY"/>
</dbReference>
<organism evidence="8 9">
    <name type="scientific">Agrilutibacter niabensis</name>
    <dbReference type="NCBI Taxonomy" id="380628"/>
    <lineage>
        <taxon>Bacteria</taxon>
        <taxon>Pseudomonadati</taxon>
        <taxon>Pseudomonadota</taxon>
        <taxon>Gammaproteobacteria</taxon>
        <taxon>Lysobacterales</taxon>
        <taxon>Lysobacteraceae</taxon>
        <taxon>Agrilutibacter</taxon>
    </lineage>
</organism>
<sequence>MSRSELSLALDQGGSASRALVFDGEGAELAASRVEVADRRPRPGWVEQDPEAVVDSLRQAARTALMQLDPAQRERVQACGLSCQRSSLVCWDRDSGLALSPILSWQDTRAAQWLAAQSLDTEAIRATTGLYPNAHFGLSKIRWCLDHLDDVKQAAADGRLLIGPLAAFLAFRLLEQRPCLLDPANASRTLLFDLARGDWNGEMLDRFGIDPRWLPEIARSDAEFGDLVVPSLSNGVRSLHLPLRLLSGDQSTAAFAYGELRPEAAYLNVGTGAFVYRLSEQAPAPARLLRSVIHWSEAAQYVVEGTVNGAGSALAWFAGQHDIGDVAATLDEHWVGDAPGDTLFLNGVGGLGSPDWRAGFESRFIGDATKEQQFVAVAESIVFLIQRNLSLLQDIGTPCTYMLVSGGLSHSNQFCQALSDLSGLPLRRPAQCEASARGSAFLLAGRPASWARLPEQRFEPQHSPALLARYRRWNNYMASALLDQR</sequence>
<evidence type="ECO:0000256" key="4">
    <source>
        <dbReference type="ARBA" id="ARBA00022777"/>
    </source>
</evidence>
<evidence type="ECO:0000313" key="9">
    <source>
        <dbReference type="Proteomes" id="UP001267878"/>
    </source>
</evidence>
<dbReference type="PIRSF" id="PIRSF000538">
    <property type="entry name" value="GlpK"/>
    <property type="match status" value="1"/>
</dbReference>
<name>A0ABU1VMU1_9GAMM</name>
<feature type="domain" description="Carbohydrate kinase FGGY C-terminal" evidence="7">
    <location>
        <begin position="265"/>
        <end position="443"/>
    </location>
</feature>
<keyword evidence="9" id="KW-1185">Reference proteome</keyword>
<dbReference type="RefSeq" id="WP_310052889.1">
    <property type="nucleotide sequence ID" value="NZ_JAVDVW010000001.1"/>
</dbReference>
<feature type="domain" description="Carbohydrate kinase FGGY N-terminal" evidence="6">
    <location>
        <begin position="8"/>
        <end position="255"/>
    </location>
</feature>
<keyword evidence="4 8" id="KW-0418">Kinase</keyword>
<comment type="similarity">
    <text evidence="1">Belongs to the FGGY kinase family.</text>
</comment>
<evidence type="ECO:0000259" key="7">
    <source>
        <dbReference type="Pfam" id="PF02782"/>
    </source>
</evidence>
<dbReference type="InterPro" id="IPR018484">
    <property type="entry name" value="FGGY_N"/>
</dbReference>
<evidence type="ECO:0000256" key="5">
    <source>
        <dbReference type="ARBA" id="ARBA00022840"/>
    </source>
</evidence>
<evidence type="ECO:0000256" key="1">
    <source>
        <dbReference type="ARBA" id="ARBA00009156"/>
    </source>
</evidence>
<evidence type="ECO:0000256" key="2">
    <source>
        <dbReference type="ARBA" id="ARBA00022679"/>
    </source>
</evidence>
<accession>A0ABU1VMU1</accession>
<dbReference type="Pfam" id="PF02782">
    <property type="entry name" value="FGGY_C"/>
    <property type="match status" value="1"/>
</dbReference>
<dbReference type="EMBL" id="JAVDVW010000001">
    <property type="protein sequence ID" value="MDR7098806.1"/>
    <property type="molecule type" value="Genomic_DNA"/>
</dbReference>
<evidence type="ECO:0000256" key="3">
    <source>
        <dbReference type="ARBA" id="ARBA00022741"/>
    </source>
</evidence>
<dbReference type="InterPro" id="IPR018485">
    <property type="entry name" value="FGGY_C"/>
</dbReference>
<proteinExistence type="inferred from homology"/>
<evidence type="ECO:0000313" key="8">
    <source>
        <dbReference type="EMBL" id="MDR7098806.1"/>
    </source>
</evidence>
<dbReference type="InterPro" id="IPR043129">
    <property type="entry name" value="ATPase_NBD"/>
</dbReference>
<dbReference type="EC" id="2.7.1.30" evidence="8"/>
<dbReference type="PANTHER" id="PTHR10196:SF69">
    <property type="entry name" value="GLYCEROL KINASE"/>
    <property type="match status" value="1"/>
</dbReference>
<evidence type="ECO:0000259" key="6">
    <source>
        <dbReference type="Pfam" id="PF00370"/>
    </source>
</evidence>
<keyword evidence="5" id="KW-0067">ATP-binding</keyword>
<dbReference type="Pfam" id="PF00370">
    <property type="entry name" value="FGGY_N"/>
    <property type="match status" value="1"/>
</dbReference>
<reference evidence="8 9" key="1">
    <citation type="submission" date="2023-07" db="EMBL/GenBank/DDBJ databases">
        <title>Sorghum-associated microbial communities from plants grown in Nebraska, USA.</title>
        <authorList>
            <person name="Schachtman D."/>
        </authorList>
    </citation>
    <scope>NUCLEOTIDE SEQUENCE [LARGE SCALE GENOMIC DNA]</scope>
    <source>
        <strain evidence="8 9">BE187</strain>
    </source>
</reference>
<dbReference type="Gene3D" id="3.30.420.40">
    <property type="match status" value="2"/>
</dbReference>
<dbReference type="PANTHER" id="PTHR10196">
    <property type="entry name" value="SUGAR KINASE"/>
    <property type="match status" value="1"/>
</dbReference>
<dbReference type="Proteomes" id="UP001267878">
    <property type="component" value="Unassembled WGS sequence"/>
</dbReference>
<comment type="caution">
    <text evidence="8">The sequence shown here is derived from an EMBL/GenBank/DDBJ whole genome shotgun (WGS) entry which is preliminary data.</text>
</comment>
<protein>
    <submittedName>
        <fullName evidence="8">Glycerol kinase</fullName>
        <ecNumber evidence="8">2.7.1.30</ecNumber>
    </submittedName>
</protein>
<gene>
    <name evidence="8" type="ORF">J2X04_001153</name>
</gene>